<evidence type="ECO:0000256" key="1">
    <source>
        <dbReference type="SAM" id="MobiDB-lite"/>
    </source>
</evidence>
<name>A0A4S8KKD9_DENBC</name>
<evidence type="ECO:0000256" key="2">
    <source>
        <dbReference type="SAM" id="Phobius"/>
    </source>
</evidence>
<sequence length="162" mass="17023">MIASSNPLLSVSVVSATSTPSAVSLYKATALDASGTVALAPELYTSGEANQNGPISEGVIVSIVVVLIIAIVTMGAFTCLWACKGLKSWQQRSNHGPIPPPGSIIPLSSVRSSTLSRAPPNCSQDTLPEYFPPPPTYRSSGRTRATSYQEQNNHTFPVTFSS</sequence>
<dbReference type="AlphaFoldDB" id="A0A4S8KKD9"/>
<feature type="region of interest" description="Disordered" evidence="1">
    <location>
        <begin position="115"/>
        <end position="144"/>
    </location>
</feature>
<feature type="transmembrane region" description="Helical" evidence="2">
    <location>
        <begin position="59"/>
        <end position="83"/>
    </location>
</feature>
<keyword evidence="2" id="KW-1133">Transmembrane helix</keyword>
<protein>
    <submittedName>
        <fullName evidence="3">Uncharacterized protein</fullName>
    </submittedName>
</protein>
<accession>A0A4S8KKD9</accession>
<keyword evidence="4" id="KW-1185">Reference proteome</keyword>
<evidence type="ECO:0000313" key="3">
    <source>
        <dbReference type="EMBL" id="THU75986.1"/>
    </source>
</evidence>
<dbReference type="Proteomes" id="UP000297245">
    <property type="component" value="Unassembled WGS sequence"/>
</dbReference>
<proteinExistence type="predicted"/>
<keyword evidence="2" id="KW-0472">Membrane</keyword>
<feature type="compositionally biased region" description="Polar residues" evidence="1">
    <location>
        <begin position="115"/>
        <end position="126"/>
    </location>
</feature>
<gene>
    <name evidence="3" type="ORF">K435DRAFT_879888</name>
</gene>
<dbReference type="EMBL" id="ML181302">
    <property type="protein sequence ID" value="THU75986.1"/>
    <property type="molecule type" value="Genomic_DNA"/>
</dbReference>
<evidence type="ECO:0000313" key="4">
    <source>
        <dbReference type="Proteomes" id="UP000297245"/>
    </source>
</evidence>
<keyword evidence="2" id="KW-0812">Transmembrane</keyword>
<organism evidence="3 4">
    <name type="scientific">Dendrothele bispora (strain CBS 962.96)</name>
    <dbReference type="NCBI Taxonomy" id="1314807"/>
    <lineage>
        <taxon>Eukaryota</taxon>
        <taxon>Fungi</taxon>
        <taxon>Dikarya</taxon>
        <taxon>Basidiomycota</taxon>
        <taxon>Agaricomycotina</taxon>
        <taxon>Agaricomycetes</taxon>
        <taxon>Agaricomycetidae</taxon>
        <taxon>Agaricales</taxon>
        <taxon>Agaricales incertae sedis</taxon>
        <taxon>Dendrothele</taxon>
    </lineage>
</organism>
<reference evidence="3 4" key="1">
    <citation type="journal article" date="2019" name="Nat. Ecol. Evol.">
        <title>Megaphylogeny resolves global patterns of mushroom evolution.</title>
        <authorList>
            <person name="Varga T."/>
            <person name="Krizsan K."/>
            <person name="Foldi C."/>
            <person name="Dima B."/>
            <person name="Sanchez-Garcia M."/>
            <person name="Sanchez-Ramirez S."/>
            <person name="Szollosi G.J."/>
            <person name="Szarkandi J.G."/>
            <person name="Papp V."/>
            <person name="Albert L."/>
            <person name="Andreopoulos W."/>
            <person name="Angelini C."/>
            <person name="Antonin V."/>
            <person name="Barry K.W."/>
            <person name="Bougher N.L."/>
            <person name="Buchanan P."/>
            <person name="Buyck B."/>
            <person name="Bense V."/>
            <person name="Catcheside P."/>
            <person name="Chovatia M."/>
            <person name="Cooper J."/>
            <person name="Damon W."/>
            <person name="Desjardin D."/>
            <person name="Finy P."/>
            <person name="Geml J."/>
            <person name="Haridas S."/>
            <person name="Hughes K."/>
            <person name="Justo A."/>
            <person name="Karasinski D."/>
            <person name="Kautmanova I."/>
            <person name="Kiss B."/>
            <person name="Kocsube S."/>
            <person name="Kotiranta H."/>
            <person name="LaButti K.M."/>
            <person name="Lechner B.E."/>
            <person name="Liimatainen K."/>
            <person name="Lipzen A."/>
            <person name="Lukacs Z."/>
            <person name="Mihaltcheva S."/>
            <person name="Morgado L.N."/>
            <person name="Niskanen T."/>
            <person name="Noordeloos M.E."/>
            <person name="Ohm R.A."/>
            <person name="Ortiz-Santana B."/>
            <person name="Ovrebo C."/>
            <person name="Racz N."/>
            <person name="Riley R."/>
            <person name="Savchenko A."/>
            <person name="Shiryaev A."/>
            <person name="Soop K."/>
            <person name="Spirin V."/>
            <person name="Szebenyi C."/>
            <person name="Tomsovsky M."/>
            <person name="Tulloss R.E."/>
            <person name="Uehling J."/>
            <person name="Grigoriev I.V."/>
            <person name="Vagvolgyi C."/>
            <person name="Papp T."/>
            <person name="Martin F.M."/>
            <person name="Miettinen O."/>
            <person name="Hibbett D.S."/>
            <person name="Nagy L.G."/>
        </authorList>
    </citation>
    <scope>NUCLEOTIDE SEQUENCE [LARGE SCALE GENOMIC DNA]</scope>
    <source>
        <strain evidence="3 4">CBS 962.96</strain>
    </source>
</reference>